<organism evidence="2 3">
    <name type="scientific">Pandoraea communis</name>
    <dbReference type="NCBI Taxonomy" id="2508297"/>
    <lineage>
        <taxon>Bacteria</taxon>
        <taxon>Pseudomonadati</taxon>
        <taxon>Pseudomonadota</taxon>
        <taxon>Betaproteobacteria</taxon>
        <taxon>Burkholderiales</taxon>
        <taxon>Burkholderiaceae</taxon>
        <taxon>Pandoraea</taxon>
    </lineage>
</organism>
<name>A0A5E4Z502_9BURK</name>
<reference evidence="2 3" key="1">
    <citation type="submission" date="2019-08" db="EMBL/GenBank/DDBJ databases">
        <authorList>
            <person name="Peeters C."/>
        </authorList>
    </citation>
    <scope>NUCLEOTIDE SEQUENCE [LARGE SCALE GENOMIC DNA]</scope>
    <source>
        <strain evidence="2 3">LMG 31110</strain>
    </source>
</reference>
<accession>A0A5E4Z502</accession>
<keyword evidence="1" id="KW-0812">Transmembrane</keyword>
<evidence type="ECO:0000313" key="2">
    <source>
        <dbReference type="EMBL" id="VVE56169.1"/>
    </source>
</evidence>
<dbReference type="EMBL" id="CABPSJ010000011">
    <property type="protein sequence ID" value="VVE56169.1"/>
    <property type="molecule type" value="Genomic_DNA"/>
</dbReference>
<dbReference type="AlphaFoldDB" id="A0A5E4Z502"/>
<protein>
    <submittedName>
        <fullName evidence="2">DoxX family protein</fullName>
    </submittedName>
</protein>
<keyword evidence="1" id="KW-0472">Membrane</keyword>
<feature type="transmembrane region" description="Helical" evidence="1">
    <location>
        <begin position="24"/>
        <end position="45"/>
    </location>
</feature>
<evidence type="ECO:0000313" key="3">
    <source>
        <dbReference type="Proteomes" id="UP000337189"/>
    </source>
</evidence>
<sequence length="64" mass="6918">MATVLPSPDPSPPLGREGISLPGWAYWLALLLLCSAHLQGGIVHGQPIPGHAARRVRHTRQCLF</sequence>
<gene>
    <name evidence="2" type="ORF">PCO31110_05105</name>
</gene>
<keyword evidence="1" id="KW-1133">Transmembrane helix</keyword>
<evidence type="ECO:0000256" key="1">
    <source>
        <dbReference type="SAM" id="Phobius"/>
    </source>
</evidence>
<dbReference type="Proteomes" id="UP000337189">
    <property type="component" value="Unassembled WGS sequence"/>
</dbReference>
<proteinExistence type="predicted"/>